<gene>
    <name evidence="2" type="ORF">ZT3D7_G5087</name>
</gene>
<dbReference type="Proteomes" id="UP000215127">
    <property type="component" value="Chromosome 4"/>
</dbReference>
<keyword evidence="1" id="KW-0732">Signal</keyword>
<name>A0A1X7RRA9_ZYMT9</name>
<dbReference type="EMBL" id="LT853695">
    <property type="protein sequence ID" value="SMQ49936.1"/>
    <property type="molecule type" value="Genomic_DNA"/>
</dbReference>
<protein>
    <submittedName>
        <fullName evidence="2">Uncharacterized protein</fullName>
    </submittedName>
</protein>
<organism evidence="2 3">
    <name type="scientific">Zymoseptoria tritici (strain ST99CH_3D7)</name>
    <dbReference type="NCBI Taxonomy" id="1276538"/>
    <lineage>
        <taxon>Eukaryota</taxon>
        <taxon>Fungi</taxon>
        <taxon>Dikarya</taxon>
        <taxon>Ascomycota</taxon>
        <taxon>Pezizomycotina</taxon>
        <taxon>Dothideomycetes</taxon>
        <taxon>Dothideomycetidae</taxon>
        <taxon>Mycosphaerellales</taxon>
        <taxon>Mycosphaerellaceae</taxon>
        <taxon>Zymoseptoria</taxon>
    </lineage>
</organism>
<feature type="chain" id="PRO_5010882631" evidence="1">
    <location>
        <begin position="20"/>
        <end position="91"/>
    </location>
</feature>
<proteinExistence type="predicted"/>
<sequence length="91" mass="9858">MKLHLFTFLAIAFTLGVSGRLVSLDCIRGTGSYCAPHGMGRCCGQLRCIDGINQCRDRCQDGGQYCEKKGDICGFVNNKLQCKAPYACPGC</sequence>
<feature type="signal peptide" evidence="1">
    <location>
        <begin position="1"/>
        <end position="19"/>
    </location>
</feature>
<evidence type="ECO:0000313" key="2">
    <source>
        <dbReference type="EMBL" id="SMQ49936.1"/>
    </source>
</evidence>
<accession>A0A1X7RRA9</accession>
<dbReference type="AlphaFoldDB" id="A0A1X7RRA9"/>
<keyword evidence="3" id="KW-1185">Reference proteome</keyword>
<evidence type="ECO:0000313" key="3">
    <source>
        <dbReference type="Proteomes" id="UP000215127"/>
    </source>
</evidence>
<reference evidence="2 3" key="1">
    <citation type="submission" date="2016-06" db="EMBL/GenBank/DDBJ databases">
        <authorList>
            <person name="Kjaerup R.B."/>
            <person name="Dalgaard T.S."/>
            <person name="Juul-Madsen H.R."/>
        </authorList>
    </citation>
    <scope>NUCLEOTIDE SEQUENCE [LARGE SCALE GENOMIC DNA]</scope>
</reference>
<evidence type="ECO:0000256" key="1">
    <source>
        <dbReference type="SAM" id="SignalP"/>
    </source>
</evidence>